<accession>A0A0R3SS37</accession>
<evidence type="ECO:0000313" key="4">
    <source>
        <dbReference type="WBParaSite" id="HDID_0000806101-mRNA-1"/>
    </source>
</evidence>
<evidence type="ECO:0000313" key="2">
    <source>
        <dbReference type="EMBL" id="VDL60377.1"/>
    </source>
</evidence>
<proteinExistence type="predicted"/>
<organism evidence="4">
    <name type="scientific">Hymenolepis diminuta</name>
    <name type="common">Rat tapeworm</name>
    <dbReference type="NCBI Taxonomy" id="6216"/>
    <lineage>
        <taxon>Eukaryota</taxon>
        <taxon>Metazoa</taxon>
        <taxon>Spiralia</taxon>
        <taxon>Lophotrochozoa</taxon>
        <taxon>Platyhelminthes</taxon>
        <taxon>Cestoda</taxon>
        <taxon>Eucestoda</taxon>
        <taxon>Cyclophyllidea</taxon>
        <taxon>Hymenolepididae</taxon>
        <taxon>Hymenolepis</taxon>
    </lineage>
</organism>
<protein>
    <submittedName>
        <fullName evidence="4">Protein cornichon homolog 2</fullName>
    </submittedName>
</protein>
<keyword evidence="1" id="KW-0472">Membrane</keyword>
<keyword evidence="1" id="KW-1133">Transmembrane helix</keyword>
<name>A0A0R3SS37_HYMDI</name>
<evidence type="ECO:0000313" key="3">
    <source>
        <dbReference type="Proteomes" id="UP000274504"/>
    </source>
</evidence>
<dbReference type="OrthoDB" id="5968863at2759"/>
<reference evidence="2 3" key="2">
    <citation type="submission" date="2018-11" db="EMBL/GenBank/DDBJ databases">
        <authorList>
            <consortium name="Pathogen Informatics"/>
        </authorList>
    </citation>
    <scope>NUCLEOTIDE SEQUENCE [LARGE SCALE GENOMIC DNA]</scope>
</reference>
<sequence length="89" mass="10077">MFSFSLRLKIYINLPGASASFPLYSLLMLSVLCCTGVAIFHLAYLAVMFDTSEQQDKGYDMFHVLKKWSSLNFLSHIVAALTYLLSFLL</sequence>
<dbReference type="WBParaSite" id="HDID_0000806101-mRNA-1">
    <property type="protein sequence ID" value="HDID_0000806101-mRNA-1"/>
    <property type="gene ID" value="HDID_0000806101"/>
</dbReference>
<feature type="transmembrane region" description="Helical" evidence="1">
    <location>
        <begin position="23"/>
        <end position="47"/>
    </location>
</feature>
<keyword evidence="1" id="KW-0812">Transmembrane</keyword>
<dbReference type="Proteomes" id="UP000274504">
    <property type="component" value="Unassembled WGS sequence"/>
</dbReference>
<feature type="transmembrane region" description="Helical" evidence="1">
    <location>
        <begin position="68"/>
        <end position="88"/>
    </location>
</feature>
<dbReference type="AlphaFoldDB" id="A0A0R3SS37"/>
<reference evidence="4" key="1">
    <citation type="submission" date="2017-02" db="UniProtKB">
        <authorList>
            <consortium name="WormBaseParasite"/>
        </authorList>
    </citation>
    <scope>IDENTIFICATION</scope>
</reference>
<gene>
    <name evidence="2" type="ORF">HDID_LOCUS8059</name>
</gene>
<evidence type="ECO:0000256" key="1">
    <source>
        <dbReference type="SAM" id="Phobius"/>
    </source>
</evidence>
<dbReference type="STRING" id="6216.A0A0R3SS37"/>
<dbReference type="EMBL" id="UYSG01011020">
    <property type="protein sequence ID" value="VDL60377.1"/>
    <property type="molecule type" value="Genomic_DNA"/>
</dbReference>